<dbReference type="CDD" id="cd16913">
    <property type="entry name" value="YkuD_like"/>
    <property type="match status" value="1"/>
</dbReference>
<dbReference type="InterPro" id="IPR012854">
    <property type="entry name" value="Cu_amine_oxidase-like_N"/>
</dbReference>
<keyword evidence="12" id="KW-1185">Reference proteome</keyword>
<dbReference type="Pfam" id="PF07833">
    <property type="entry name" value="Cu_amine_oxidN1"/>
    <property type="match status" value="1"/>
</dbReference>
<dbReference type="Proteomes" id="UP000295063">
    <property type="component" value="Unassembled WGS sequence"/>
</dbReference>
<keyword evidence="4" id="KW-0808">Transferase</keyword>
<evidence type="ECO:0000313" key="12">
    <source>
        <dbReference type="Proteomes" id="UP000295063"/>
    </source>
</evidence>
<dbReference type="GO" id="GO:0071555">
    <property type="term" value="P:cell wall organization"/>
    <property type="evidence" value="ECO:0007669"/>
    <property type="project" value="UniProtKB-UniRule"/>
</dbReference>
<dbReference type="Pfam" id="PF03734">
    <property type="entry name" value="YkuD"/>
    <property type="match status" value="1"/>
</dbReference>
<name>A0A4V2Q7Z2_9FIRM</name>
<evidence type="ECO:0000256" key="6">
    <source>
        <dbReference type="ARBA" id="ARBA00022960"/>
    </source>
</evidence>
<comment type="caution">
    <text evidence="11">The sequence shown here is derived from an EMBL/GenBank/DDBJ whole genome shotgun (WGS) entry which is preliminary data.</text>
</comment>
<keyword evidence="5" id="KW-0378">Hydrolase</keyword>
<dbReference type="InterPro" id="IPR050979">
    <property type="entry name" value="LD-transpeptidase"/>
</dbReference>
<reference evidence="11 12" key="1">
    <citation type="submission" date="2019-03" db="EMBL/GenBank/DDBJ databases">
        <title>Genomic Encyclopedia of Type Strains, Phase IV (KMG-IV): sequencing the most valuable type-strain genomes for metagenomic binning, comparative biology and taxonomic classification.</title>
        <authorList>
            <person name="Goeker M."/>
        </authorList>
    </citation>
    <scope>NUCLEOTIDE SEQUENCE [LARGE SCALE GENOMIC DNA]</scope>
    <source>
        <strain evidence="11 12">DSM 15969</strain>
    </source>
</reference>
<evidence type="ECO:0000313" key="11">
    <source>
        <dbReference type="EMBL" id="TCL33924.1"/>
    </source>
</evidence>
<organism evidence="11 12">
    <name type="scientific">Anaerospora hongkongensis</name>
    <dbReference type="NCBI Taxonomy" id="244830"/>
    <lineage>
        <taxon>Bacteria</taxon>
        <taxon>Bacillati</taxon>
        <taxon>Bacillota</taxon>
        <taxon>Negativicutes</taxon>
        <taxon>Selenomonadales</taxon>
        <taxon>Sporomusaceae</taxon>
        <taxon>Anaerospora</taxon>
    </lineage>
</organism>
<dbReference type="AlphaFoldDB" id="A0A4V2Q7Z2"/>
<dbReference type="InterPro" id="IPR038063">
    <property type="entry name" value="Transpep_catalytic_dom"/>
</dbReference>
<evidence type="ECO:0000259" key="10">
    <source>
        <dbReference type="PROSITE" id="PS52029"/>
    </source>
</evidence>
<evidence type="ECO:0000256" key="2">
    <source>
        <dbReference type="ARBA" id="ARBA00005992"/>
    </source>
</evidence>
<keyword evidence="6 9" id="KW-0133">Cell shape</keyword>
<evidence type="ECO:0000256" key="3">
    <source>
        <dbReference type="ARBA" id="ARBA00022676"/>
    </source>
</evidence>
<dbReference type="GO" id="GO:0016757">
    <property type="term" value="F:glycosyltransferase activity"/>
    <property type="evidence" value="ECO:0007669"/>
    <property type="project" value="UniProtKB-KW"/>
</dbReference>
<dbReference type="PROSITE" id="PS52029">
    <property type="entry name" value="LD_TPASE"/>
    <property type="match status" value="1"/>
</dbReference>
<sequence length="403" mass="44974">MFYVRVVLVVVLVLFLAILPGYASRNPDLLSPAVVINLPSRTLELYSGNVLVKTYPVAIGKFSTPTPVGSFSIYNKEVDPGWYPPKGGPVVPSGPDNPLGYRWMEFLPMYGIHGTNAPWAIGEVVSNGCVRMQEEDVEELFEIIPYGTPVTITYDRVKVRVDESQVSIGIYPDVYDRGSISAEEVKQRLAAHNLQGIVDDAYIRRLIEEEADQQVTIARFFQIKVNDKTLAEHAIIQDDTSYIPVWAIANLVKVNIIWNEQTQSVKAGSHEVPGTVKGNVIYVSAQNLQQLFGGQVLVKAEDKVVEYNMYRLVLNNKVIAGEARMAGEVVAVPVLTVADSLGYKYIWDGANKTLLIQNKPIPIVMLDNQPYLPITQLYDCLQAYVFLNQQAYTIELTYPFTPQ</sequence>
<evidence type="ECO:0000256" key="1">
    <source>
        <dbReference type="ARBA" id="ARBA00004752"/>
    </source>
</evidence>
<dbReference type="EMBL" id="SLUI01000016">
    <property type="protein sequence ID" value="TCL33924.1"/>
    <property type="molecule type" value="Genomic_DNA"/>
</dbReference>
<comment type="pathway">
    <text evidence="1 9">Cell wall biogenesis; peptidoglycan biosynthesis.</text>
</comment>
<evidence type="ECO:0000256" key="8">
    <source>
        <dbReference type="ARBA" id="ARBA00023316"/>
    </source>
</evidence>
<dbReference type="PANTHER" id="PTHR30582">
    <property type="entry name" value="L,D-TRANSPEPTIDASE"/>
    <property type="match status" value="1"/>
</dbReference>
<gene>
    <name evidence="11" type="ORF">EV210_11625</name>
</gene>
<feature type="active site" description="Nucleophile" evidence="9">
    <location>
        <position position="129"/>
    </location>
</feature>
<dbReference type="UniPathway" id="UPA00219"/>
<protein>
    <submittedName>
        <fullName evidence="11">L,D-transpeptidase-like protein</fullName>
    </submittedName>
</protein>
<accession>A0A4V2Q7Z2</accession>
<dbReference type="GO" id="GO:0018104">
    <property type="term" value="P:peptidoglycan-protein cross-linking"/>
    <property type="evidence" value="ECO:0007669"/>
    <property type="project" value="TreeGrafter"/>
</dbReference>
<comment type="similarity">
    <text evidence="2">Belongs to the YkuD family.</text>
</comment>
<dbReference type="InterPro" id="IPR036582">
    <property type="entry name" value="Mao_N_sf"/>
</dbReference>
<evidence type="ECO:0000256" key="4">
    <source>
        <dbReference type="ARBA" id="ARBA00022679"/>
    </source>
</evidence>
<dbReference type="SUPFAM" id="SSF141523">
    <property type="entry name" value="L,D-transpeptidase catalytic domain-like"/>
    <property type="match status" value="1"/>
</dbReference>
<evidence type="ECO:0000256" key="9">
    <source>
        <dbReference type="PROSITE-ProRule" id="PRU01373"/>
    </source>
</evidence>
<dbReference type="GO" id="GO:0005576">
    <property type="term" value="C:extracellular region"/>
    <property type="evidence" value="ECO:0007669"/>
    <property type="project" value="TreeGrafter"/>
</dbReference>
<dbReference type="Gene3D" id="2.40.440.10">
    <property type="entry name" value="L,D-transpeptidase catalytic domain-like"/>
    <property type="match status" value="1"/>
</dbReference>
<proteinExistence type="inferred from homology"/>
<dbReference type="SUPFAM" id="SSF55383">
    <property type="entry name" value="Copper amine oxidase, domain N"/>
    <property type="match status" value="2"/>
</dbReference>
<evidence type="ECO:0000256" key="7">
    <source>
        <dbReference type="ARBA" id="ARBA00022984"/>
    </source>
</evidence>
<dbReference type="RefSeq" id="WP_243650639.1">
    <property type="nucleotide sequence ID" value="NZ_SLUI01000016.1"/>
</dbReference>
<evidence type="ECO:0000256" key="5">
    <source>
        <dbReference type="ARBA" id="ARBA00022801"/>
    </source>
</evidence>
<keyword evidence="3" id="KW-0328">Glycosyltransferase</keyword>
<feature type="active site" description="Proton donor/acceptor" evidence="9">
    <location>
        <position position="113"/>
    </location>
</feature>
<dbReference type="GO" id="GO:0071972">
    <property type="term" value="F:peptidoglycan L,D-transpeptidase activity"/>
    <property type="evidence" value="ECO:0007669"/>
    <property type="project" value="TreeGrafter"/>
</dbReference>
<dbReference type="PANTHER" id="PTHR30582:SF24">
    <property type="entry name" value="L,D-TRANSPEPTIDASE ERFK_SRFK-RELATED"/>
    <property type="match status" value="1"/>
</dbReference>
<keyword evidence="8 9" id="KW-0961">Cell wall biogenesis/degradation</keyword>
<dbReference type="GO" id="GO:0008360">
    <property type="term" value="P:regulation of cell shape"/>
    <property type="evidence" value="ECO:0007669"/>
    <property type="project" value="UniProtKB-UniRule"/>
</dbReference>
<feature type="domain" description="L,D-TPase catalytic" evidence="10">
    <location>
        <begin position="32"/>
        <end position="153"/>
    </location>
</feature>
<keyword evidence="7 9" id="KW-0573">Peptidoglycan synthesis</keyword>
<dbReference type="InterPro" id="IPR005490">
    <property type="entry name" value="LD_TPept_cat_dom"/>
</dbReference>